<dbReference type="Gene3D" id="2.40.160.20">
    <property type="match status" value="1"/>
</dbReference>
<evidence type="ECO:0000313" key="15">
    <source>
        <dbReference type="Proteomes" id="UP000092544"/>
    </source>
</evidence>
<dbReference type="PANTHER" id="PTHR30329">
    <property type="entry name" value="STATOR ELEMENT OF FLAGELLAR MOTOR COMPLEX"/>
    <property type="match status" value="1"/>
</dbReference>
<proteinExistence type="predicted"/>
<evidence type="ECO:0000256" key="2">
    <source>
        <dbReference type="ARBA" id="ARBA00022448"/>
    </source>
</evidence>
<dbReference type="AlphaFoldDB" id="A0A1A8T2V9"/>
<dbReference type="Proteomes" id="UP000092544">
    <property type="component" value="Unassembled WGS sequence"/>
</dbReference>
<keyword evidence="6" id="KW-0406">Ion transport</keyword>
<dbReference type="InterPro" id="IPR006665">
    <property type="entry name" value="OmpA-like"/>
</dbReference>
<keyword evidence="5 12" id="KW-0732">Signal</keyword>
<evidence type="ECO:0000256" key="10">
    <source>
        <dbReference type="PROSITE-ProRule" id="PRU00473"/>
    </source>
</evidence>
<dbReference type="PROSITE" id="PS51123">
    <property type="entry name" value="OMPA_2"/>
    <property type="match status" value="1"/>
</dbReference>
<evidence type="ECO:0000256" key="1">
    <source>
        <dbReference type="ARBA" id="ARBA00004571"/>
    </source>
</evidence>
<dbReference type="Pfam" id="PF00691">
    <property type="entry name" value="OmpA"/>
    <property type="match status" value="1"/>
</dbReference>
<evidence type="ECO:0000256" key="7">
    <source>
        <dbReference type="ARBA" id="ARBA00023114"/>
    </source>
</evidence>
<dbReference type="SUPFAM" id="SSF103088">
    <property type="entry name" value="OmpA-like"/>
    <property type="match status" value="1"/>
</dbReference>
<evidence type="ECO:0000256" key="8">
    <source>
        <dbReference type="ARBA" id="ARBA00023136"/>
    </source>
</evidence>
<evidence type="ECO:0000256" key="9">
    <source>
        <dbReference type="ARBA" id="ARBA00023237"/>
    </source>
</evidence>
<dbReference type="STRING" id="1792290.MSP8886_00352"/>
<dbReference type="PROSITE" id="PS01068">
    <property type="entry name" value="OMPA_1"/>
    <property type="match status" value="1"/>
</dbReference>
<dbReference type="GO" id="GO:0046930">
    <property type="term" value="C:pore complex"/>
    <property type="evidence" value="ECO:0007669"/>
    <property type="project" value="UniProtKB-KW"/>
</dbReference>
<evidence type="ECO:0000256" key="3">
    <source>
        <dbReference type="ARBA" id="ARBA00022452"/>
    </source>
</evidence>
<evidence type="ECO:0000256" key="4">
    <source>
        <dbReference type="ARBA" id="ARBA00022692"/>
    </source>
</evidence>
<feature type="compositionally biased region" description="Low complexity" evidence="11">
    <location>
        <begin position="242"/>
        <end position="256"/>
    </location>
</feature>
<accession>A0A1A8T2V9</accession>
<dbReference type="CDD" id="cd07185">
    <property type="entry name" value="OmpA_C-like"/>
    <property type="match status" value="1"/>
</dbReference>
<feature type="domain" description="OmpA-like" evidence="13">
    <location>
        <begin position="265"/>
        <end position="383"/>
    </location>
</feature>
<dbReference type="InterPro" id="IPR027385">
    <property type="entry name" value="Beta-barrel_OMP"/>
</dbReference>
<dbReference type="GO" id="GO:0009279">
    <property type="term" value="C:cell outer membrane"/>
    <property type="evidence" value="ECO:0007669"/>
    <property type="project" value="UniProtKB-SubCell"/>
</dbReference>
<organism evidence="14 15">
    <name type="scientific">Marinomonas spartinae</name>
    <dbReference type="NCBI Taxonomy" id="1792290"/>
    <lineage>
        <taxon>Bacteria</taxon>
        <taxon>Pseudomonadati</taxon>
        <taxon>Pseudomonadota</taxon>
        <taxon>Gammaproteobacteria</taxon>
        <taxon>Oceanospirillales</taxon>
        <taxon>Oceanospirillaceae</taxon>
        <taxon>Marinomonas</taxon>
    </lineage>
</organism>
<comment type="subcellular location">
    <subcellularLocation>
        <location evidence="1">Cell outer membrane</location>
        <topology evidence="1">Multi-pass membrane protein</topology>
    </subcellularLocation>
</comment>
<dbReference type="OrthoDB" id="9782229at2"/>
<keyword evidence="4" id="KW-0812">Transmembrane</keyword>
<evidence type="ECO:0000256" key="6">
    <source>
        <dbReference type="ARBA" id="ARBA00023065"/>
    </source>
</evidence>
<dbReference type="PRINTS" id="PR01021">
    <property type="entry name" value="OMPADOMAIN"/>
</dbReference>
<feature type="chain" id="PRO_5008378735" evidence="12">
    <location>
        <begin position="27"/>
        <end position="384"/>
    </location>
</feature>
<feature type="region of interest" description="Disordered" evidence="11">
    <location>
        <begin position="178"/>
        <end position="259"/>
    </location>
</feature>
<keyword evidence="8 10" id="KW-0472">Membrane</keyword>
<dbReference type="EMBL" id="FLOB01000001">
    <property type="protein sequence ID" value="SBS25682.1"/>
    <property type="molecule type" value="Genomic_DNA"/>
</dbReference>
<dbReference type="GO" id="GO:0006811">
    <property type="term" value="P:monoatomic ion transport"/>
    <property type="evidence" value="ECO:0007669"/>
    <property type="project" value="UniProtKB-KW"/>
</dbReference>
<name>A0A1A8T2V9_9GAMM</name>
<dbReference type="InterPro" id="IPR011250">
    <property type="entry name" value="OMP/PagP_B-barrel"/>
</dbReference>
<dbReference type="Pfam" id="PF13505">
    <property type="entry name" value="OMP_b-brl"/>
    <property type="match status" value="1"/>
</dbReference>
<dbReference type="InterPro" id="IPR036737">
    <property type="entry name" value="OmpA-like_sf"/>
</dbReference>
<keyword evidence="15" id="KW-1185">Reference proteome</keyword>
<reference evidence="14 15" key="1">
    <citation type="submission" date="2016-06" db="EMBL/GenBank/DDBJ databases">
        <authorList>
            <person name="Kjaerup R.B."/>
            <person name="Dalgaard T.S."/>
            <person name="Juul-Madsen H.R."/>
        </authorList>
    </citation>
    <scope>NUCLEOTIDE SEQUENCE [LARGE SCALE GENOMIC DNA]</scope>
    <source>
        <strain evidence="14 15">CECT 8886</strain>
    </source>
</reference>
<evidence type="ECO:0000259" key="13">
    <source>
        <dbReference type="PROSITE" id="PS51123"/>
    </source>
</evidence>
<keyword evidence="9" id="KW-0998">Cell outer membrane</keyword>
<dbReference type="RefSeq" id="WP_067012083.1">
    <property type="nucleotide sequence ID" value="NZ_FLOB01000001.1"/>
</dbReference>
<dbReference type="Gene3D" id="3.30.1330.60">
    <property type="entry name" value="OmpA-like domain"/>
    <property type="match status" value="1"/>
</dbReference>
<evidence type="ECO:0000313" key="14">
    <source>
        <dbReference type="EMBL" id="SBS25682.1"/>
    </source>
</evidence>
<keyword evidence="3" id="KW-1134">Transmembrane beta strand</keyword>
<dbReference type="InterPro" id="IPR006664">
    <property type="entry name" value="OMP_bac"/>
</dbReference>
<dbReference type="GO" id="GO:0015288">
    <property type="term" value="F:porin activity"/>
    <property type="evidence" value="ECO:0007669"/>
    <property type="project" value="UniProtKB-KW"/>
</dbReference>
<evidence type="ECO:0000256" key="12">
    <source>
        <dbReference type="SAM" id="SignalP"/>
    </source>
</evidence>
<feature type="signal peptide" evidence="12">
    <location>
        <begin position="1"/>
        <end position="26"/>
    </location>
</feature>
<keyword evidence="2" id="KW-0813">Transport</keyword>
<keyword evidence="7" id="KW-0626">Porin</keyword>
<evidence type="ECO:0000256" key="11">
    <source>
        <dbReference type="SAM" id="MobiDB-lite"/>
    </source>
</evidence>
<gene>
    <name evidence="14" type="primary">oprF_2</name>
    <name evidence="14" type="ORF">MSP8886_00352</name>
</gene>
<evidence type="ECO:0000256" key="5">
    <source>
        <dbReference type="ARBA" id="ARBA00022729"/>
    </source>
</evidence>
<dbReference type="PANTHER" id="PTHR30329:SF21">
    <property type="entry name" value="LIPOPROTEIN YIAD-RELATED"/>
    <property type="match status" value="1"/>
</dbReference>
<dbReference type="SUPFAM" id="SSF56925">
    <property type="entry name" value="OMPA-like"/>
    <property type="match status" value="1"/>
</dbReference>
<sequence length="384" mass="40978">MSILFSKRTLFSGIIAASSLSTMAFAAQPQQGFTVTPSIGHYHFDNDTHIDDNTAYSLGLGYQFNNPWGVEFNYLNANSKKNGNKVDVNQYRLDGIYNIEQFSTTKLTPYLAAGIGAVKYDKGIDTTHTQVNVGGGVKYALAQNVALRGDFRLVEDTNSNKLDNVTSLGVQYTFGGPSHASTMSDSSDSDSAYSEPTTTTAAMEQSSSDTQPAQSQPNVAATANSDQSAAMDNQPVKQSTVDDSTANTDQTAAAADTTDKAKASSALAAKPDQVEVKFATNSVAVPQSVYPKLQKIATYMQANPDTSVTIKGYTDNTGTKAYNVKLSEKRALAVGQVLSSTFNIPQSRISTVGYGEAQPVVPNDTPAHREQNRRVIAVVVDSAQ</sequence>
<protein>
    <submittedName>
        <fullName evidence="14">Outer membrane porin F</fullName>
    </submittedName>
</protein>
<dbReference type="InterPro" id="IPR050330">
    <property type="entry name" value="Bact_OuterMem_StrucFunc"/>
</dbReference>
<feature type="compositionally biased region" description="Polar residues" evidence="11">
    <location>
        <begin position="192"/>
        <end position="241"/>
    </location>
</feature>
<dbReference type="InterPro" id="IPR006690">
    <property type="entry name" value="OMPA-like_CS"/>
</dbReference>